<feature type="domain" description="ADF-H" evidence="1">
    <location>
        <begin position="1"/>
        <end position="78"/>
    </location>
</feature>
<dbReference type="Proteomes" id="UP000054408">
    <property type="component" value="Unassembled WGS sequence"/>
</dbReference>
<organism evidence="2 3">
    <name type="scientific">Thecamonas trahens ATCC 50062</name>
    <dbReference type="NCBI Taxonomy" id="461836"/>
    <lineage>
        <taxon>Eukaryota</taxon>
        <taxon>Apusozoa</taxon>
        <taxon>Apusomonadida</taxon>
        <taxon>Apusomonadidae</taxon>
        <taxon>Thecamonas</taxon>
    </lineage>
</organism>
<protein>
    <recommendedName>
        <fullName evidence="1">ADF-H domain-containing protein</fullName>
    </recommendedName>
</protein>
<dbReference type="PROSITE" id="PS51263">
    <property type="entry name" value="ADF_H"/>
    <property type="match status" value="1"/>
</dbReference>
<dbReference type="GeneID" id="25560333"/>
<keyword evidence="3" id="KW-1185">Reference proteome</keyword>
<accession>A0A0L0DBS3</accession>
<dbReference type="EMBL" id="GL349434">
    <property type="protein sequence ID" value="KNC48753.1"/>
    <property type="molecule type" value="Genomic_DNA"/>
</dbReference>
<reference evidence="2 3" key="1">
    <citation type="submission" date="2010-05" db="EMBL/GenBank/DDBJ databases">
        <title>The Genome Sequence of Thecamonas trahens ATCC 50062.</title>
        <authorList>
            <consortium name="The Broad Institute Genome Sequencing Platform"/>
            <person name="Russ C."/>
            <person name="Cuomo C."/>
            <person name="Shea T."/>
            <person name="Young S.K."/>
            <person name="Zeng Q."/>
            <person name="Koehrsen M."/>
            <person name="Haas B."/>
            <person name="Borodovsky M."/>
            <person name="Guigo R."/>
            <person name="Alvarado L."/>
            <person name="Berlin A."/>
            <person name="Bochicchio J."/>
            <person name="Borenstein D."/>
            <person name="Chapman S."/>
            <person name="Chen Z."/>
            <person name="Freedman E."/>
            <person name="Gellesch M."/>
            <person name="Goldberg J."/>
            <person name="Griggs A."/>
            <person name="Gujja S."/>
            <person name="Heilman E."/>
            <person name="Heiman D."/>
            <person name="Hepburn T."/>
            <person name="Howarth C."/>
            <person name="Jen D."/>
            <person name="Larson L."/>
            <person name="Mehta T."/>
            <person name="Park D."/>
            <person name="Pearson M."/>
            <person name="Roberts A."/>
            <person name="Saif S."/>
            <person name="Shenoy N."/>
            <person name="Sisk P."/>
            <person name="Stolte C."/>
            <person name="Sykes S."/>
            <person name="Thomson T."/>
            <person name="Walk T."/>
            <person name="White J."/>
            <person name="Yandava C."/>
            <person name="Burger G."/>
            <person name="Gray M.W."/>
            <person name="Holland P.W.H."/>
            <person name="King N."/>
            <person name="Lang F.B.F."/>
            <person name="Roger A.J."/>
            <person name="Ruiz-Trillo I."/>
            <person name="Lander E."/>
            <person name="Nusbaum C."/>
        </authorList>
    </citation>
    <scope>NUCLEOTIDE SEQUENCE [LARGE SCALE GENOMIC DNA]</scope>
    <source>
        <strain evidence="2 3">ATCC 50062</strain>
    </source>
</reference>
<dbReference type="SUPFAM" id="SSF55753">
    <property type="entry name" value="Actin depolymerizing proteins"/>
    <property type="match status" value="1"/>
</dbReference>
<evidence type="ECO:0000313" key="2">
    <source>
        <dbReference type="EMBL" id="KNC48753.1"/>
    </source>
</evidence>
<dbReference type="InterPro" id="IPR002108">
    <property type="entry name" value="ADF-H"/>
</dbReference>
<dbReference type="AlphaFoldDB" id="A0A0L0DBS3"/>
<proteinExistence type="predicted"/>
<sequence length="362" mass="39418">MPNDGVVYALLRLDFELRDLVVVKFLTVCWVGEHISVMRRARISVHLSSVEALFGYTHLTVRTDRADLAPEDILRSLNISMGYDVTGDMFGRLANVVYMPEVPAVYGAVEFTDYDSVEQGKRAMMASKAAMEQAMADMAKRHEDTFASLFFSEADAIVCRCIFPQFPTATGVYAADRVVLASDTLLDLLRLLASTIVRRAENAAQAYAAEASSAAVLERDESTATGAASSSTSESAAALADLQSRFLDMFGDPSAVRIAVSVVERIAPREHETPKSALESAASDAQWEAATYARLSTEDATQVLARSIGWDTQLGALRVVPTSRDEDSAAAVSEAAARLHTYRHLKKIHAHLEDDALVLTLY</sequence>
<dbReference type="Gene3D" id="3.40.20.10">
    <property type="entry name" value="Severin"/>
    <property type="match status" value="1"/>
</dbReference>
<dbReference type="InterPro" id="IPR029006">
    <property type="entry name" value="ADF-H/Gelsolin-like_dom_sf"/>
</dbReference>
<dbReference type="RefSeq" id="XP_013762804.1">
    <property type="nucleotide sequence ID" value="XM_013907350.1"/>
</dbReference>
<evidence type="ECO:0000259" key="1">
    <source>
        <dbReference type="PROSITE" id="PS51263"/>
    </source>
</evidence>
<gene>
    <name evidence="2" type="ORF">AMSG_00530</name>
</gene>
<evidence type="ECO:0000313" key="3">
    <source>
        <dbReference type="Proteomes" id="UP000054408"/>
    </source>
</evidence>
<dbReference type="Pfam" id="PF00241">
    <property type="entry name" value="Cofilin_ADF"/>
    <property type="match status" value="1"/>
</dbReference>
<dbReference type="OrthoDB" id="20822at2759"/>
<name>A0A0L0DBS3_THETB</name>
<dbReference type="GO" id="GO:0003779">
    <property type="term" value="F:actin binding"/>
    <property type="evidence" value="ECO:0007669"/>
    <property type="project" value="InterPro"/>
</dbReference>